<dbReference type="AlphaFoldDB" id="A0A921N026"/>
<keyword evidence="5 17" id="KW-1003">Cell membrane</keyword>
<reference evidence="18" key="1">
    <citation type="journal article" date="2021" name="PeerJ">
        <title>Extensive microbial diversity within the chicken gut microbiome revealed by metagenomics and culture.</title>
        <authorList>
            <person name="Gilroy R."/>
            <person name="Ravi A."/>
            <person name="Getino M."/>
            <person name="Pursley I."/>
            <person name="Horton D.L."/>
            <person name="Alikhan N.F."/>
            <person name="Baker D."/>
            <person name="Gharbi K."/>
            <person name="Hall N."/>
            <person name="Watson M."/>
            <person name="Adriaenssens E.M."/>
            <person name="Foster-Nyarko E."/>
            <person name="Jarju S."/>
            <person name="Secka A."/>
            <person name="Antonio M."/>
            <person name="Oren A."/>
            <person name="Chaudhuri R.R."/>
            <person name="La Ragione R."/>
            <person name="Hildebrand F."/>
            <person name="Pallen M.J."/>
        </authorList>
    </citation>
    <scope>NUCLEOTIDE SEQUENCE</scope>
    <source>
        <strain evidence="18">1277</strain>
    </source>
</reference>
<comment type="similarity">
    <text evidence="2 17">Belongs to the UppP family.</text>
</comment>
<dbReference type="PANTHER" id="PTHR30622">
    <property type="entry name" value="UNDECAPRENYL-DIPHOSPHATASE"/>
    <property type="match status" value="1"/>
</dbReference>
<dbReference type="EC" id="3.6.1.27" evidence="3 17"/>
<dbReference type="PANTHER" id="PTHR30622:SF3">
    <property type="entry name" value="UNDECAPRENYL-DIPHOSPHATASE"/>
    <property type="match status" value="1"/>
</dbReference>
<keyword evidence="8 17" id="KW-0133">Cell shape</keyword>
<comment type="function">
    <text evidence="17">Catalyzes the dephosphorylation of undecaprenyl diphosphate (UPP). Confers resistance to bacitracin.</text>
</comment>
<feature type="transmembrane region" description="Helical" evidence="17">
    <location>
        <begin position="223"/>
        <end position="245"/>
    </location>
</feature>
<dbReference type="GO" id="GO:0046677">
    <property type="term" value="P:response to antibiotic"/>
    <property type="evidence" value="ECO:0007669"/>
    <property type="project" value="UniProtKB-UniRule"/>
</dbReference>
<keyword evidence="11 17" id="KW-0472">Membrane</keyword>
<evidence type="ECO:0000256" key="10">
    <source>
        <dbReference type="ARBA" id="ARBA00022989"/>
    </source>
</evidence>
<name>A0A921N026_9FIRM</name>
<keyword evidence="7 17" id="KW-0378">Hydrolase</keyword>
<dbReference type="HAMAP" id="MF_01006">
    <property type="entry name" value="Undec_diphosphatase"/>
    <property type="match status" value="1"/>
</dbReference>
<organism evidence="18 19">
    <name type="scientific">Romboutsia timonensis</name>
    <dbReference type="NCBI Taxonomy" id="1776391"/>
    <lineage>
        <taxon>Bacteria</taxon>
        <taxon>Bacillati</taxon>
        <taxon>Bacillota</taxon>
        <taxon>Clostridia</taxon>
        <taxon>Peptostreptococcales</taxon>
        <taxon>Peptostreptococcaceae</taxon>
        <taxon>Romboutsia</taxon>
    </lineage>
</organism>
<feature type="transmembrane region" description="Helical" evidence="17">
    <location>
        <begin position="87"/>
        <end position="105"/>
    </location>
</feature>
<comment type="miscellaneous">
    <text evidence="17">Bacitracin is thought to be involved in the inhibition of peptidoglycan synthesis by sequestering undecaprenyl diphosphate, thereby reducing the pool of lipid carrier available.</text>
</comment>
<evidence type="ECO:0000256" key="14">
    <source>
        <dbReference type="ARBA" id="ARBA00032707"/>
    </source>
</evidence>
<accession>A0A921N026</accession>
<evidence type="ECO:0000256" key="9">
    <source>
        <dbReference type="ARBA" id="ARBA00022984"/>
    </source>
</evidence>
<feature type="transmembrane region" description="Helical" evidence="17">
    <location>
        <begin position="111"/>
        <end position="133"/>
    </location>
</feature>
<dbReference type="GO" id="GO:0005886">
    <property type="term" value="C:plasma membrane"/>
    <property type="evidence" value="ECO:0007669"/>
    <property type="project" value="UniProtKB-SubCell"/>
</dbReference>
<dbReference type="InterPro" id="IPR003824">
    <property type="entry name" value="UppP"/>
</dbReference>
<evidence type="ECO:0000256" key="11">
    <source>
        <dbReference type="ARBA" id="ARBA00023136"/>
    </source>
</evidence>
<feature type="transmembrane region" description="Helical" evidence="17">
    <location>
        <begin position="257"/>
        <end position="274"/>
    </location>
</feature>
<proteinExistence type="inferred from homology"/>
<dbReference type="NCBIfam" id="NF001390">
    <property type="entry name" value="PRK00281.1-4"/>
    <property type="match status" value="1"/>
</dbReference>
<evidence type="ECO:0000256" key="12">
    <source>
        <dbReference type="ARBA" id="ARBA00023251"/>
    </source>
</evidence>
<dbReference type="GO" id="GO:0008360">
    <property type="term" value="P:regulation of cell shape"/>
    <property type="evidence" value="ECO:0007669"/>
    <property type="project" value="UniProtKB-KW"/>
</dbReference>
<evidence type="ECO:0000256" key="8">
    <source>
        <dbReference type="ARBA" id="ARBA00022960"/>
    </source>
</evidence>
<comment type="catalytic activity">
    <reaction evidence="16 17">
        <text>di-trans,octa-cis-undecaprenyl diphosphate + H2O = di-trans,octa-cis-undecaprenyl phosphate + phosphate + H(+)</text>
        <dbReference type="Rhea" id="RHEA:28094"/>
        <dbReference type="ChEBI" id="CHEBI:15377"/>
        <dbReference type="ChEBI" id="CHEBI:15378"/>
        <dbReference type="ChEBI" id="CHEBI:43474"/>
        <dbReference type="ChEBI" id="CHEBI:58405"/>
        <dbReference type="ChEBI" id="CHEBI:60392"/>
        <dbReference type="EC" id="3.6.1.27"/>
    </reaction>
</comment>
<evidence type="ECO:0000256" key="13">
    <source>
        <dbReference type="ARBA" id="ARBA00023316"/>
    </source>
</evidence>
<feature type="transmembrane region" description="Helical" evidence="17">
    <location>
        <begin position="154"/>
        <end position="171"/>
    </location>
</feature>
<feature type="transmembrane region" description="Helical" evidence="17">
    <location>
        <begin position="191"/>
        <end position="211"/>
    </location>
</feature>
<dbReference type="Proteomes" id="UP000776700">
    <property type="component" value="Unassembled WGS sequence"/>
</dbReference>
<reference evidence="18" key="2">
    <citation type="submission" date="2021-09" db="EMBL/GenBank/DDBJ databases">
        <authorList>
            <person name="Gilroy R."/>
        </authorList>
    </citation>
    <scope>NUCLEOTIDE SEQUENCE</scope>
    <source>
        <strain evidence="18">1277</strain>
    </source>
</reference>
<evidence type="ECO:0000313" key="18">
    <source>
        <dbReference type="EMBL" id="HJG96483.1"/>
    </source>
</evidence>
<dbReference type="GO" id="GO:0050380">
    <property type="term" value="F:undecaprenyl-diphosphatase activity"/>
    <property type="evidence" value="ECO:0007669"/>
    <property type="project" value="UniProtKB-UniRule"/>
</dbReference>
<dbReference type="EMBL" id="DYUB01000168">
    <property type="protein sequence ID" value="HJG96483.1"/>
    <property type="molecule type" value="Genomic_DNA"/>
</dbReference>
<comment type="subcellular location">
    <subcellularLocation>
        <location evidence="1 17">Cell membrane</location>
        <topology evidence="1 17">Multi-pass membrane protein</topology>
    </subcellularLocation>
</comment>
<dbReference type="GO" id="GO:0009252">
    <property type="term" value="P:peptidoglycan biosynthetic process"/>
    <property type="evidence" value="ECO:0007669"/>
    <property type="project" value="UniProtKB-KW"/>
</dbReference>
<evidence type="ECO:0000256" key="4">
    <source>
        <dbReference type="ARBA" id="ARBA00021581"/>
    </source>
</evidence>
<keyword evidence="12 17" id="KW-0046">Antibiotic resistance</keyword>
<dbReference type="NCBIfam" id="NF001389">
    <property type="entry name" value="PRK00281.1-2"/>
    <property type="match status" value="1"/>
</dbReference>
<keyword evidence="6 17" id="KW-0812">Transmembrane</keyword>
<evidence type="ECO:0000256" key="7">
    <source>
        <dbReference type="ARBA" id="ARBA00022801"/>
    </source>
</evidence>
<comment type="caution">
    <text evidence="18">The sequence shown here is derived from an EMBL/GenBank/DDBJ whole genome shotgun (WGS) entry which is preliminary data.</text>
</comment>
<evidence type="ECO:0000256" key="5">
    <source>
        <dbReference type="ARBA" id="ARBA00022475"/>
    </source>
</evidence>
<evidence type="ECO:0000313" key="19">
    <source>
        <dbReference type="Proteomes" id="UP000776700"/>
    </source>
</evidence>
<gene>
    <name evidence="17" type="primary">uppP</name>
    <name evidence="18" type="ORF">K8V90_05210</name>
</gene>
<protein>
    <recommendedName>
        <fullName evidence="4 17">Undecaprenyl-diphosphatase</fullName>
        <ecNumber evidence="3 17">3.6.1.27</ecNumber>
    </recommendedName>
    <alternativeName>
        <fullName evidence="15 17">Bacitracin resistance protein</fullName>
    </alternativeName>
    <alternativeName>
        <fullName evidence="14 17">Undecaprenyl pyrophosphate phosphatase</fullName>
    </alternativeName>
</protein>
<dbReference type="Pfam" id="PF02673">
    <property type="entry name" value="BacA"/>
    <property type="match status" value="1"/>
</dbReference>
<evidence type="ECO:0000256" key="3">
    <source>
        <dbReference type="ARBA" id="ARBA00012374"/>
    </source>
</evidence>
<evidence type="ECO:0000256" key="17">
    <source>
        <dbReference type="HAMAP-Rule" id="MF_01006"/>
    </source>
</evidence>
<feature type="transmembrane region" description="Helical" evidence="17">
    <location>
        <begin position="48"/>
        <end position="66"/>
    </location>
</feature>
<keyword evidence="9 17" id="KW-0573">Peptidoglycan synthesis</keyword>
<keyword evidence="13 17" id="KW-0961">Cell wall biogenesis/degradation</keyword>
<dbReference type="GO" id="GO:0071555">
    <property type="term" value="P:cell wall organization"/>
    <property type="evidence" value="ECO:0007669"/>
    <property type="project" value="UniProtKB-KW"/>
</dbReference>
<evidence type="ECO:0000256" key="16">
    <source>
        <dbReference type="ARBA" id="ARBA00047594"/>
    </source>
</evidence>
<evidence type="ECO:0000256" key="6">
    <source>
        <dbReference type="ARBA" id="ARBA00022692"/>
    </source>
</evidence>
<sequence length="275" mass="30906">MELIEIFKAIILGIIEGITEWIPISSTGHMILVDEFLQIGMSDAFKEMFFVVIQLGAIMAVVVLYWKKIFPFSFKENSFIKKDIITMWIKIVIACIPAAIVGILFDDKINLLFYNFQSVAIALIVFGILFIVVENYNKDRSSIAKNINQLTYKMAIIIGLFQLIAAIFPGTSRSGATILGALLIGVSREVAAEFTFFLAIPVMFGASLLKLIKFGVVFTGFEFIVLSVGMIVAFVVSLLTIKLLVGYIKKHNFKIFGWYRILLGCILLIYYFTIM</sequence>
<dbReference type="NCBIfam" id="TIGR00753">
    <property type="entry name" value="undec_PP_bacA"/>
    <property type="match status" value="1"/>
</dbReference>
<evidence type="ECO:0000256" key="1">
    <source>
        <dbReference type="ARBA" id="ARBA00004651"/>
    </source>
</evidence>
<dbReference type="NCBIfam" id="NF001391">
    <property type="entry name" value="PRK00281.1-5"/>
    <property type="match status" value="1"/>
</dbReference>
<evidence type="ECO:0000256" key="15">
    <source>
        <dbReference type="ARBA" id="ARBA00032932"/>
    </source>
</evidence>
<evidence type="ECO:0000256" key="2">
    <source>
        <dbReference type="ARBA" id="ARBA00010621"/>
    </source>
</evidence>
<keyword evidence="10 17" id="KW-1133">Transmembrane helix</keyword>